<dbReference type="InterPro" id="IPR036087">
    <property type="entry name" value="Nict_dMeBzImd_PRibTrfase_sf"/>
</dbReference>
<name>A0ABN0YJZ7_9CAUL</name>
<keyword evidence="5 10" id="KW-0169">Cobalamin biosynthesis</keyword>
<dbReference type="Gene3D" id="1.10.1610.10">
    <property type="match status" value="1"/>
</dbReference>
<evidence type="ECO:0000256" key="4">
    <source>
        <dbReference type="ARBA" id="ARBA00015486"/>
    </source>
</evidence>
<dbReference type="InterPro" id="IPR017846">
    <property type="entry name" value="Nict_dMeBzImd_PRibTrfase_bact"/>
</dbReference>
<dbReference type="NCBIfam" id="NF000996">
    <property type="entry name" value="PRK00105.1"/>
    <property type="match status" value="1"/>
</dbReference>
<evidence type="ECO:0000313" key="12">
    <source>
        <dbReference type="Proteomes" id="UP001500791"/>
    </source>
</evidence>
<evidence type="ECO:0000256" key="10">
    <source>
        <dbReference type="HAMAP-Rule" id="MF_00230"/>
    </source>
</evidence>
<gene>
    <name evidence="11" type="primary">cobT_2</name>
    <name evidence="10" type="synonym">cobT</name>
    <name evidence="11" type="ORF">GCM10009093_25910</name>
</gene>
<keyword evidence="6 10" id="KW-0328">Glycosyltransferase</keyword>
<dbReference type="SUPFAM" id="SSF52733">
    <property type="entry name" value="Nicotinate mononucleotide:5,6-dimethylbenzimidazole phosphoribosyltransferase (CobT)"/>
    <property type="match status" value="1"/>
</dbReference>
<evidence type="ECO:0000256" key="3">
    <source>
        <dbReference type="ARBA" id="ARBA00011991"/>
    </source>
</evidence>
<proteinExistence type="inferred from homology"/>
<evidence type="ECO:0000256" key="6">
    <source>
        <dbReference type="ARBA" id="ARBA00022676"/>
    </source>
</evidence>
<sequence length="347" mass="35429">MSKLDTLLAIPSLDRTSQQQMQAAVDGKAKPPRALGRIEELAVQLALIQNKPLPAVRRPQLLVFAGDHGLTSSGVAAFPSAVTVSMVDTLLAGRASANAFARVVGAQVSVIDAGVAADLSDRQGLIHAKIAMGTQDASEHPAMDMDQAVSALLVGASIATQAIANGADLICLGEMGIGNSSAAALIIHRLSPAPLQSCVGPGAGHSPEGLAHKHKVLAKVAARTEATDPLDVLAQFGGYEIAMMAGALLACAKARVAVVIDGVICSAAALVALRLAPQAREYCIFAHASVEPGHKIIMDALQAKPLLDLDMRVGEGTGALLAIPLLQAACALLSDVADLKDVLEASA</sequence>
<evidence type="ECO:0000313" key="11">
    <source>
        <dbReference type="EMBL" id="GAA0398118.1"/>
    </source>
</evidence>
<dbReference type="Gene3D" id="3.40.50.10210">
    <property type="match status" value="1"/>
</dbReference>
<dbReference type="RefSeq" id="WP_167178256.1">
    <property type="nucleotide sequence ID" value="NZ_BAAAEJ010000009.1"/>
</dbReference>
<comment type="function">
    <text evidence="10">Catalyzes the synthesis of alpha-ribazole-5'-phosphate from nicotinate mononucleotide (NAMN) and 5,6-dimethylbenzimidazole (DMB).</text>
</comment>
<organism evidence="11 12">
    <name type="scientific">Brevundimonas terrae</name>
    <dbReference type="NCBI Taxonomy" id="363631"/>
    <lineage>
        <taxon>Bacteria</taxon>
        <taxon>Pseudomonadati</taxon>
        <taxon>Pseudomonadota</taxon>
        <taxon>Alphaproteobacteria</taxon>
        <taxon>Caulobacterales</taxon>
        <taxon>Caulobacteraceae</taxon>
        <taxon>Brevundimonas</taxon>
    </lineage>
</organism>
<protein>
    <recommendedName>
        <fullName evidence="4 10">Nicotinate-nucleotide--dimethylbenzimidazole phosphoribosyltransferase</fullName>
        <shortName evidence="10">NN:DBI PRT</shortName>
        <ecNumber evidence="3 10">2.4.2.21</ecNumber>
    </recommendedName>
    <alternativeName>
        <fullName evidence="8 10">N(1)-alpha-phosphoribosyltransferase</fullName>
    </alternativeName>
</protein>
<comment type="pathway">
    <text evidence="1 10">Nucleoside biosynthesis; alpha-ribazole biosynthesis; alpha-ribazole from 5,6-dimethylbenzimidazole: step 1/2.</text>
</comment>
<evidence type="ECO:0000256" key="1">
    <source>
        <dbReference type="ARBA" id="ARBA00005049"/>
    </source>
</evidence>
<dbReference type="GO" id="GO:0016757">
    <property type="term" value="F:glycosyltransferase activity"/>
    <property type="evidence" value="ECO:0007669"/>
    <property type="project" value="UniProtKB-KW"/>
</dbReference>
<accession>A0ABN0YJZ7</accession>
<dbReference type="EMBL" id="BAAAEJ010000009">
    <property type="protein sequence ID" value="GAA0398118.1"/>
    <property type="molecule type" value="Genomic_DNA"/>
</dbReference>
<dbReference type="InterPro" id="IPR023195">
    <property type="entry name" value="Nict_dMeBzImd_PRibTrfase_N"/>
</dbReference>
<dbReference type="NCBIfam" id="TIGR03160">
    <property type="entry name" value="cobT_DBIPRT"/>
    <property type="match status" value="1"/>
</dbReference>
<evidence type="ECO:0000256" key="5">
    <source>
        <dbReference type="ARBA" id="ARBA00022573"/>
    </source>
</evidence>
<reference evidence="11 12" key="1">
    <citation type="journal article" date="2019" name="Int. J. Syst. Evol. Microbiol.">
        <title>The Global Catalogue of Microorganisms (GCM) 10K type strain sequencing project: providing services to taxonomists for standard genome sequencing and annotation.</title>
        <authorList>
            <consortium name="The Broad Institute Genomics Platform"/>
            <consortium name="The Broad Institute Genome Sequencing Center for Infectious Disease"/>
            <person name="Wu L."/>
            <person name="Ma J."/>
        </authorList>
    </citation>
    <scope>NUCLEOTIDE SEQUENCE [LARGE SCALE GENOMIC DNA]</scope>
    <source>
        <strain evidence="11 12">JCM 13476</strain>
    </source>
</reference>
<keyword evidence="12" id="KW-1185">Reference proteome</keyword>
<dbReference type="CDD" id="cd02439">
    <property type="entry name" value="DMB-PRT_CobT"/>
    <property type="match status" value="1"/>
</dbReference>
<evidence type="ECO:0000256" key="7">
    <source>
        <dbReference type="ARBA" id="ARBA00022679"/>
    </source>
</evidence>
<keyword evidence="7 10" id="KW-0808">Transferase</keyword>
<dbReference type="PANTHER" id="PTHR43463:SF1">
    <property type="entry name" value="NICOTINATE-NUCLEOTIDE--DIMETHYLBENZIMIDAZOLE PHOSPHORIBOSYLTRANSFERASE"/>
    <property type="match status" value="1"/>
</dbReference>
<dbReference type="InterPro" id="IPR003200">
    <property type="entry name" value="Nict_dMeBzImd_PRibTrfase"/>
</dbReference>
<comment type="catalytic activity">
    <reaction evidence="9 10">
        <text>5,6-dimethylbenzimidazole + nicotinate beta-D-ribonucleotide = alpha-ribazole 5'-phosphate + nicotinate + H(+)</text>
        <dbReference type="Rhea" id="RHEA:11196"/>
        <dbReference type="ChEBI" id="CHEBI:15378"/>
        <dbReference type="ChEBI" id="CHEBI:15890"/>
        <dbReference type="ChEBI" id="CHEBI:32544"/>
        <dbReference type="ChEBI" id="CHEBI:57502"/>
        <dbReference type="ChEBI" id="CHEBI:57918"/>
        <dbReference type="EC" id="2.4.2.21"/>
    </reaction>
</comment>
<feature type="active site" description="Proton acceptor" evidence="10">
    <location>
        <position position="315"/>
    </location>
</feature>
<dbReference type="HAMAP" id="MF_00230">
    <property type="entry name" value="CobT"/>
    <property type="match status" value="1"/>
</dbReference>
<dbReference type="Pfam" id="PF02277">
    <property type="entry name" value="DBI_PRT"/>
    <property type="match status" value="1"/>
</dbReference>
<dbReference type="EC" id="2.4.2.21" evidence="3 10"/>
<evidence type="ECO:0000256" key="2">
    <source>
        <dbReference type="ARBA" id="ARBA00007110"/>
    </source>
</evidence>
<comment type="caution">
    <text evidence="11">The sequence shown here is derived from an EMBL/GenBank/DDBJ whole genome shotgun (WGS) entry which is preliminary data.</text>
</comment>
<dbReference type="Proteomes" id="UP001500791">
    <property type="component" value="Unassembled WGS sequence"/>
</dbReference>
<evidence type="ECO:0000256" key="9">
    <source>
        <dbReference type="ARBA" id="ARBA00047340"/>
    </source>
</evidence>
<dbReference type="PANTHER" id="PTHR43463">
    <property type="entry name" value="NICOTINATE-NUCLEOTIDE--DIMETHYLBENZIMIDAZOLE PHOSPHORIBOSYLTRANSFERASE"/>
    <property type="match status" value="1"/>
</dbReference>
<evidence type="ECO:0000256" key="8">
    <source>
        <dbReference type="ARBA" id="ARBA00030686"/>
    </source>
</evidence>
<comment type="similarity">
    <text evidence="2 10">Belongs to the CobT family.</text>
</comment>